<keyword evidence="1" id="KW-0472">Membrane</keyword>
<dbReference type="AlphaFoldDB" id="A0A1G2N8S0"/>
<feature type="transmembrane region" description="Helical" evidence="1">
    <location>
        <begin position="253"/>
        <end position="272"/>
    </location>
</feature>
<dbReference type="EMBL" id="MHRX01000046">
    <property type="protein sequence ID" value="OHA32463.1"/>
    <property type="molecule type" value="Genomic_DNA"/>
</dbReference>
<gene>
    <name evidence="2" type="ORF">A2928_03435</name>
</gene>
<evidence type="ECO:0008006" key="4">
    <source>
        <dbReference type="Google" id="ProtNLM"/>
    </source>
</evidence>
<dbReference type="STRING" id="1802319.A2928_03435"/>
<sequence>MIGQKWMIFTVGEALSKTVAKSLQKAAGIVSTTLAHAFFATFLVGLVQASVGFIVAKRQNRRVLDTRQNVIGACLFGLFAMAITALGFATFVYEGDIGVSVFLITLSIIPGALIDRVFFKHPLVGRQWIGMAIGILAGYVILGSPSLREASTLPVWVWMSIAIAVMLAINQAITQKIQNIDPFVKNFWGGVVQVVLGGAGTLILGKGFTASISQDRLLTLVAVSVIVGFIVVAMWTFNLFAYRGGGTIALKKLVMNAVYLITAMFAGIVFFQESLTPGKVFGVVLYLVSFILFDPSTWKTVTARLKLKNA</sequence>
<evidence type="ECO:0000256" key="1">
    <source>
        <dbReference type="SAM" id="Phobius"/>
    </source>
</evidence>
<accession>A0A1G2N8S0</accession>
<protein>
    <recommendedName>
        <fullName evidence="4">EamA domain-containing protein</fullName>
    </recommendedName>
</protein>
<dbReference type="Proteomes" id="UP000176221">
    <property type="component" value="Unassembled WGS sequence"/>
</dbReference>
<comment type="caution">
    <text evidence="2">The sequence shown here is derived from an EMBL/GenBank/DDBJ whole genome shotgun (WGS) entry which is preliminary data.</text>
</comment>
<name>A0A1G2N8S0_9BACT</name>
<keyword evidence="1" id="KW-0812">Transmembrane</keyword>
<dbReference type="InterPro" id="IPR037185">
    <property type="entry name" value="EmrE-like"/>
</dbReference>
<feature type="transmembrane region" description="Helical" evidence="1">
    <location>
        <begin position="278"/>
        <end position="298"/>
    </location>
</feature>
<evidence type="ECO:0000313" key="2">
    <source>
        <dbReference type="EMBL" id="OHA32463.1"/>
    </source>
</evidence>
<feature type="transmembrane region" description="Helical" evidence="1">
    <location>
        <begin position="217"/>
        <end position="241"/>
    </location>
</feature>
<reference evidence="2 3" key="1">
    <citation type="journal article" date="2016" name="Nat. Commun.">
        <title>Thousands of microbial genomes shed light on interconnected biogeochemical processes in an aquifer system.</title>
        <authorList>
            <person name="Anantharaman K."/>
            <person name="Brown C.T."/>
            <person name="Hug L.A."/>
            <person name="Sharon I."/>
            <person name="Castelle C.J."/>
            <person name="Probst A.J."/>
            <person name="Thomas B.C."/>
            <person name="Singh A."/>
            <person name="Wilkins M.J."/>
            <person name="Karaoz U."/>
            <person name="Brodie E.L."/>
            <person name="Williams K.H."/>
            <person name="Hubbard S.S."/>
            <person name="Banfield J.F."/>
        </authorList>
    </citation>
    <scope>NUCLEOTIDE SEQUENCE [LARGE SCALE GENOMIC DNA]</scope>
</reference>
<organism evidence="2 3">
    <name type="scientific">Candidatus Taylorbacteria bacterium RIFCSPLOWO2_01_FULL_45_15b</name>
    <dbReference type="NCBI Taxonomy" id="1802319"/>
    <lineage>
        <taxon>Bacteria</taxon>
        <taxon>Candidatus Tayloriibacteriota</taxon>
    </lineage>
</organism>
<keyword evidence="1" id="KW-1133">Transmembrane helix</keyword>
<dbReference type="SUPFAM" id="SSF103481">
    <property type="entry name" value="Multidrug resistance efflux transporter EmrE"/>
    <property type="match status" value="1"/>
</dbReference>
<feature type="transmembrane region" description="Helical" evidence="1">
    <location>
        <begin position="153"/>
        <end position="174"/>
    </location>
</feature>
<evidence type="ECO:0000313" key="3">
    <source>
        <dbReference type="Proteomes" id="UP000176221"/>
    </source>
</evidence>
<proteinExistence type="predicted"/>
<feature type="transmembrane region" description="Helical" evidence="1">
    <location>
        <begin position="128"/>
        <end position="147"/>
    </location>
</feature>
<feature type="transmembrane region" description="Helical" evidence="1">
    <location>
        <begin position="97"/>
        <end position="119"/>
    </location>
</feature>
<feature type="transmembrane region" description="Helical" evidence="1">
    <location>
        <begin position="186"/>
        <end position="205"/>
    </location>
</feature>
<feature type="transmembrane region" description="Helical" evidence="1">
    <location>
        <begin position="68"/>
        <end position="91"/>
    </location>
</feature>
<feature type="transmembrane region" description="Helical" evidence="1">
    <location>
        <begin position="34"/>
        <end position="56"/>
    </location>
</feature>